<protein>
    <recommendedName>
        <fullName evidence="9">Glycerate dehydrogenase</fullName>
    </recommendedName>
</protein>
<evidence type="ECO:0000256" key="2">
    <source>
        <dbReference type="ARBA" id="ARBA00023002"/>
    </source>
</evidence>
<accession>A0ABP0C623</accession>
<evidence type="ECO:0000313" key="8">
    <source>
        <dbReference type="Proteomes" id="UP001642405"/>
    </source>
</evidence>
<comment type="caution">
    <text evidence="7">The sequence shown here is derived from an EMBL/GenBank/DDBJ whole genome shotgun (WGS) entry which is preliminary data.</text>
</comment>
<feature type="domain" description="D-isomer specific 2-hydroxyacid dehydrogenase NAD-binding" evidence="6">
    <location>
        <begin position="123"/>
        <end position="312"/>
    </location>
</feature>
<organism evidence="7 8">
    <name type="scientific">Sporothrix curviconia</name>
    <dbReference type="NCBI Taxonomy" id="1260050"/>
    <lineage>
        <taxon>Eukaryota</taxon>
        <taxon>Fungi</taxon>
        <taxon>Dikarya</taxon>
        <taxon>Ascomycota</taxon>
        <taxon>Pezizomycotina</taxon>
        <taxon>Sordariomycetes</taxon>
        <taxon>Sordariomycetidae</taxon>
        <taxon>Ophiostomatales</taxon>
        <taxon>Ophiostomataceae</taxon>
        <taxon>Sporothrix</taxon>
    </lineage>
</organism>
<keyword evidence="8" id="KW-1185">Reference proteome</keyword>
<proteinExistence type="inferred from homology"/>
<dbReference type="Gene3D" id="3.40.50.720">
    <property type="entry name" value="NAD(P)-binding Rossmann-like Domain"/>
    <property type="match status" value="2"/>
</dbReference>
<keyword evidence="2 4" id="KW-0560">Oxidoreductase</keyword>
<dbReference type="Proteomes" id="UP001642405">
    <property type="component" value="Unassembled WGS sequence"/>
</dbReference>
<dbReference type="PANTHER" id="PTHR43761:SF1">
    <property type="entry name" value="D-ISOMER SPECIFIC 2-HYDROXYACID DEHYDROGENASE CATALYTIC DOMAIN-CONTAINING PROTEIN-RELATED"/>
    <property type="match status" value="1"/>
</dbReference>
<dbReference type="EMBL" id="CAWUHB010000039">
    <property type="protein sequence ID" value="CAK7227458.1"/>
    <property type="molecule type" value="Genomic_DNA"/>
</dbReference>
<dbReference type="InterPro" id="IPR006139">
    <property type="entry name" value="D-isomer_2_OHA_DH_cat_dom"/>
</dbReference>
<evidence type="ECO:0000256" key="1">
    <source>
        <dbReference type="ARBA" id="ARBA00005854"/>
    </source>
</evidence>
<evidence type="ECO:0008006" key="9">
    <source>
        <dbReference type="Google" id="ProtNLM"/>
    </source>
</evidence>
<dbReference type="InterPro" id="IPR006140">
    <property type="entry name" value="D-isomer_DH_NAD-bd"/>
</dbReference>
<evidence type="ECO:0000256" key="4">
    <source>
        <dbReference type="RuleBase" id="RU003719"/>
    </source>
</evidence>
<keyword evidence="3" id="KW-0520">NAD</keyword>
<dbReference type="Pfam" id="PF02826">
    <property type="entry name" value="2-Hacid_dh_C"/>
    <property type="match status" value="1"/>
</dbReference>
<feature type="domain" description="D-isomer specific 2-hydroxyacid dehydrogenase catalytic" evidence="5">
    <location>
        <begin position="41"/>
        <end position="336"/>
    </location>
</feature>
<name>A0ABP0C623_9PEZI</name>
<evidence type="ECO:0000259" key="6">
    <source>
        <dbReference type="Pfam" id="PF02826"/>
    </source>
</evidence>
<dbReference type="PANTHER" id="PTHR43761">
    <property type="entry name" value="D-ISOMER SPECIFIC 2-HYDROXYACID DEHYDROGENASE FAMILY PROTEIN (AFU_ORTHOLOGUE AFUA_1G13630)"/>
    <property type="match status" value="1"/>
</dbReference>
<dbReference type="Pfam" id="PF00389">
    <property type="entry name" value="2-Hacid_dh"/>
    <property type="match status" value="1"/>
</dbReference>
<gene>
    <name evidence="7" type="ORF">SCUCBS95973_006551</name>
</gene>
<dbReference type="InterPro" id="IPR036291">
    <property type="entry name" value="NAD(P)-bd_dom_sf"/>
</dbReference>
<reference evidence="7 8" key="1">
    <citation type="submission" date="2024-01" db="EMBL/GenBank/DDBJ databases">
        <authorList>
            <person name="Allen C."/>
            <person name="Tagirdzhanova G."/>
        </authorList>
    </citation>
    <scope>NUCLEOTIDE SEQUENCE [LARGE SCALE GENOMIC DNA]</scope>
</reference>
<dbReference type="InterPro" id="IPR050418">
    <property type="entry name" value="D-iso_2-hydroxyacid_DH_PdxB"/>
</dbReference>
<comment type="similarity">
    <text evidence="1 4">Belongs to the D-isomer specific 2-hydroxyacid dehydrogenase family.</text>
</comment>
<evidence type="ECO:0000256" key="3">
    <source>
        <dbReference type="ARBA" id="ARBA00023027"/>
    </source>
</evidence>
<sequence length="345" mass="35721">MTSASAPGPATDLPQHLNIVALETVFTGLPPITLPEPHTFSLTVYERTRPNQVAERLKDADIAIVTTVVITAQALEACPKLRLITAIVAGTDSLDLPACKARGIRVLNASGCNVDAVAEHAVGLYFAARRKMVPSMQQLHQGLWPQRGTIIHSALTNGEAPRSCRDETVAIVGYGGVGKRVSALVKALGMAVVVAGRKGEEASVPAGRVPFWEALAAASVVVICCPLAADTANLVSTAEFAAMKQADCVLVNVARGGVVDEAALLVALQTGQLGGAAVDVFAVEPAGPATSPLLAPAVAASGLNLVVTPHTAWLAAQTKANQHAMLLENLHGFITGVMVPERIRA</sequence>
<dbReference type="SUPFAM" id="SSF52283">
    <property type="entry name" value="Formate/glycerate dehydrogenase catalytic domain-like"/>
    <property type="match status" value="1"/>
</dbReference>
<dbReference type="SUPFAM" id="SSF51735">
    <property type="entry name" value="NAD(P)-binding Rossmann-fold domains"/>
    <property type="match status" value="1"/>
</dbReference>
<evidence type="ECO:0000259" key="5">
    <source>
        <dbReference type="Pfam" id="PF00389"/>
    </source>
</evidence>
<evidence type="ECO:0000313" key="7">
    <source>
        <dbReference type="EMBL" id="CAK7227458.1"/>
    </source>
</evidence>